<gene>
    <name evidence="1" type="ORF">P9J83_18200</name>
</gene>
<evidence type="ECO:0000313" key="1">
    <source>
        <dbReference type="EMBL" id="MDS1005392.1"/>
    </source>
</evidence>
<dbReference type="Proteomes" id="UP001182303">
    <property type="component" value="Unassembled WGS sequence"/>
</dbReference>
<evidence type="ECO:0000313" key="2">
    <source>
        <dbReference type="Proteomes" id="UP001182303"/>
    </source>
</evidence>
<dbReference type="RefSeq" id="WP_310944657.1">
    <property type="nucleotide sequence ID" value="NZ_JARUIS010000057.1"/>
</dbReference>
<dbReference type="EMBL" id="JARUIS010000057">
    <property type="protein sequence ID" value="MDS1005392.1"/>
    <property type="molecule type" value="Genomic_DNA"/>
</dbReference>
<comment type="caution">
    <text evidence="1">The sequence shown here is derived from an EMBL/GenBank/DDBJ whole genome shotgun (WGS) entry which is preliminary data.</text>
</comment>
<organism evidence="1 2">
    <name type="scientific">Clostridium sporogenes</name>
    <dbReference type="NCBI Taxonomy" id="1509"/>
    <lineage>
        <taxon>Bacteria</taxon>
        <taxon>Bacillati</taxon>
        <taxon>Bacillota</taxon>
        <taxon>Clostridia</taxon>
        <taxon>Eubacteriales</taxon>
        <taxon>Clostridiaceae</taxon>
        <taxon>Clostridium</taxon>
    </lineage>
</organism>
<accession>A0AAE4JXU4</accession>
<proteinExistence type="predicted"/>
<sequence>MKYKNVKVLEISPVVYLGKEFRNNDWKVNQNIFKEKVKDIKFEYGFGFECPIGDMINIQIDYKDEFQPLAKESTIDMILSIFNQLLKVFKENVKINLHLDGFIDGVVNSVDMNIKEFVEYLQEEIKEYENSLSQN</sequence>
<name>A0AAE4JXU4_CLOSG</name>
<dbReference type="AlphaFoldDB" id="A0AAE4JXU4"/>
<reference evidence="1" key="1">
    <citation type="submission" date="2023-04" db="EMBL/GenBank/DDBJ databases">
        <title>Assessment of the microbiological origin of a defect in Grana Padano cheese.</title>
        <authorList>
            <person name="Zago M."/>
            <person name="Rossetti L."/>
            <person name="Bonvini B."/>
            <person name="Carminati D."/>
            <person name="Giraffa G."/>
        </authorList>
    </citation>
    <scope>NUCLEOTIDE SEQUENCE</scope>
    <source>
        <strain evidence="1">4990</strain>
    </source>
</reference>
<protein>
    <submittedName>
        <fullName evidence="1">Uncharacterized protein</fullName>
    </submittedName>
</protein>